<comment type="similarity">
    <text evidence="1">Belongs to the LysR transcriptional regulatory family.</text>
</comment>
<evidence type="ECO:0000256" key="2">
    <source>
        <dbReference type="ARBA" id="ARBA00023015"/>
    </source>
</evidence>
<organism evidence="6 7">
    <name type="scientific">Pelagimonas varians</name>
    <dbReference type="NCBI Taxonomy" id="696760"/>
    <lineage>
        <taxon>Bacteria</taxon>
        <taxon>Pseudomonadati</taxon>
        <taxon>Pseudomonadota</taxon>
        <taxon>Alphaproteobacteria</taxon>
        <taxon>Rhodobacterales</taxon>
        <taxon>Roseobacteraceae</taxon>
        <taxon>Pelagimonas</taxon>
    </lineage>
</organism>
<dbReference type="InterPro" id="IPR005119">
    <property type="entry name" value="LysR_subst-bd"/>
</dbReference>
<dbReference type="Pfam" id="PF00126">
    <property type="entry name" value="HTH_1"/>
    <property type="match status" value="1"/>
</dbReference>
<dbReference type="GO" id="GO:0003700">
    <property type="term" value="F:DNA-binding transcription factor activity"/>
    <property type="evidence" value="ECO:0007669"/>
    <property type="project" value="InterPro"/>
</dbReference>
<proteinExistence type="inferred from homology"/>
<keyword evidence="7" id="KW-1185">Reference proteome</keyword>
<dbReference type="PRINTS" id="PR00039">
    <property type="entry name" value="HTHLYSR"/>
</dbReference>
<dbReference type="EMBL" id="FXYH01000023">
    <property type="protein sequence ID" value="SMX49764.1"/>
    <property type="molecule type" value="Genomic_DNA"/>
</dbReference>
<evidence type="ECO:0000256" key="4">
    <source>
        <dbReference type="ARBA" id="ARBA00023163"/>
    </source>
</evidence>
<dbReference type="SUPFAM" id="SSF46785">
    <property type="entry name" value="Winged helix' DNA-binding domain"/>
    <property type="match status" value="1"/>
</dbReference>
<dbReference type="Gene3D" id="1.10.10.10">
    <property type="entry name" value="Winged helix-like DNA-binding domain superfamily/Winged helix DNA-binding domain"/>
    <property type="match status" value="1"/>
</dbReference>
<dbReference type="Pfam" id="PF03466">
    <property type="entry name" value="LysR_substrate"/>
    <property type="match status" value="1"/>
</dbReference>
<dbReference type="GO" id="GO:0010628">
    <property type="term" value="P:positive regulation of gene expression"/>
    <property type="evidence" value="ECO:0007669"/>
    <property type="project" value="TreeGrafter"/>
</dbReference>
<accession>A0A238L3X4</accession>
<gene>
    <name evidence="6" type="primary">cynR_4</name>
    <name evidence="6" type="ORF">PEV8663_04315</name>
</gene>
<dbReference type="PANTHER" id="PTHR30427">
    <property type="entry name" value="TRANSCRIPTIONAL ACTIVATOR PROTEIN LYSR"/>
    <property type="match status" value="1"/>
</dbReference>
<reference evidence="6 7" key="1">
    <citation type="submission" date="2017-05" db="EMBL/GenBank/DDBJ databases">
        <authorList>
            <person name="Song R."/>
            <person name="Chenine A.L."/>
            <person name="Ruprecht R.M."/>
        </authorList>
    </citation>
    <scope>NUCLEOTIDE SEQUENCE [LARGE SCALE GENOMIC DNA]</scope>
    <source>
        <strain evidence="6 7">CECT 8663</strain>
    </source>
</reference>
<dbReference type="InterPro" id="IPR000847">
    <property type="entry name" value="LysR_HTH_N"/>
</dbReference>
<dbReference type="SUPFAM" id="SSF53850">
    <property type="entry name" value="Periplasmic binding protein-like II"/>
    <property type="match status" value="1"/>
</dbReference>
<protein>
    <submittedName>
        <fullName evidence="6">HTH-type transcriptional regulator CynR</fullName>
    </submittedName>
</protein>
<evidence type="ECO:0000259" key="5">
    <source>
        <dbReference type="PROSITE" id="PS50931"/>
    </source>
</evidence>
<evidence type="ECO:0000313" key="7">
    <source>
        <dbReference type="Proteomes" id="UP000220836"/>
    </source>
</evidence>
<evidence type="ECO:0000256" key="1">
    <source>
        <dbReference type="ARBA" id="ARBA00009437"/>
    </source>
</evidence>
<dbReference type="GO" id="GO:0043565">
    <property type="term" value="F:sequence-specific DNA binding"/>
    <property type="evidence" value="ECO:0007669"/>
    <property type="project" value="TreeGrafter"/>
</dbReference>
<dbReference type="PANTHER" id="PTHR30427:SF1">
    <property type="entry name" value="TRANSCRIPTIONAL ACTIVATOR PROTEIN LYSR"/>
    <property type="match status" value="1"/>
</dbReference>
<keyword evidence="3" id="KW-0238">DNA-binding</keyword>
<sequence>MGTRSWHSLPEYQALRALMESGTTSKAAVRLGLSQSAISRSIASLESRTGMMLFERDGGRLKPTSEAAQLNRRLDPLFEALDRIDGPPAPAQETLRLVAPPTYAHRYLVRHVASFLHANPHYFVSLEVASSEEVIRGIQELRFDLGLTGVELSRERVKLIPFRISKAVCAMPKSHPLAQKDSIGPEDLHDQPMIALTHRHARRAQLDRVFTNSRSTPRIVAEASTSFAAVDLAKEGLGLTVVNPFPVVQYRSDDLIFRIFTPTIEYRSYFATQETQHSPAIARAFMRHLRLHTLKTPFTSLADHSN</sequence>
<evidence type="ECO:0000313" key="6">
    <source>
        <dbReference type="EMBL" id="SMX49764.1"/>
    </source>
</evidence>
<dbReference type="InterPro" id="IPR036388">
    <property type="entry name" value="WH-like_DNA-bd_sf"/>
</dbReference>
<feature type="domain" description="HTH lysR-type" evidence="5">
    <location>
        <begin position="13"/>
        <end position="64"/>
    </location>
</feature>
<dbReference type="AlphaFoldDB" id="A0A238L3X4"/>
<dbReference type="Gene3D" id="3.40.190.290">
    <property type="match status" value="1"/>
</dbReference>
<dbReference type="RefSeq" id="WP_097806738.1">
    <property type="nucleotide sequence ID" value="NZ_FXYH01000023.1"/>
</dbReference>
<dbReference type="PROSITE" id="PS50931">
    <property type="entry name" value="HTH_LYSR"/>
    <property type="match status" value="1"/>
</dbReference>
<keyword evidence="2" id="KW-0805">Transcription regulation</keyword>
<keyword evidence="4" id="KW-0804">Transcription</keyword>
<dbReference type="Proteomes" id="UP000220836">
    <property type="component" value="Unassembled WGS sequence"/>
</dbReference>
<evidence type="ECO:0000256" key="3">
    <source>
        <dbReference type="ARBA" id="ARBA00023125"/>
    </source>
</evidence>
<dbReference type="OrthoDB" id="8479870at2"/>
<dbReference type="InterPro" id="IPR036390">
    <property type="entry name" value="WH_DNA-bd_sf"/>
</dbReference>
<name>A0A238L3X4_9RHOB</name>